<feature type="chain" id="PRO_5031292274" evidence="1">
    <location>
        <begin position="17"/>
        <end position="114"/>
    </location>
</feature>
<proteinExistence type="predicted"/>
<keyword evidence="1" id="KW-0732">Signal</keyword>
<evidence type="ECO:0000313" key="2">
    <source>
        <dbReference type="EMBL" id="BCS24882.1"/>
    </source>
</evidence>
<reference evidence="2" key="2">
    <citation type="submission" date="2021-02" db="EMBL/GenBank/DDBJ databases">
        <title>Aspergillus puulaauensis MK2 genome sequence.</title>
        <authorList>
            <person name="Futagami T."/>
            <person name="Mori K."/>
            <person name="Kadooka C."/>
            <person name="Tanaka T."/>
        </authorList>
    </citation>
    <scope>NUCLEOTIDE SEQUENCE</scope>
    <source>
        <strain evidence="2">MK2</strain>
    </source>
</reference>
<reference evidence="2" key="1">
    <citation type="submission" date="2021-01" db="EMBL/GenBank/DDBJ databases">
        <authorList>
            <consortium name="Aspergillus puulaauensis MK2 genome sequencing consortium"/>
            <person name="Kazuki M."/>
            <person name="Futagami T."/>
        </authorList>
    </citation>
    <scope>NUCLEOTIDE SEQUENCE</scope>
    <source>
        <strain evidence="2">MK2</strain>
    </source>
</reference>
<evidence type="ECO:0000313" key="3">
    <source>
        <dbReference type="Proteomes" id="UP000654913"/>
    </source>
</evidence>
<keyword evidence="3" id="KW-1185">Reference proteome</keyword>
<protein>
    <submittedName>
        <fullName evidence="2">Uncharacterized protein</fullName>
    </submittedName>
</protein>
<dbReference type="EMBL" id="AP024446">
    <property type="protein sequence ID" value="BCS24882.1"/>
    <property type="molecule type" value="Genomic_DNA"/>
</dbReference>
<dbReference type="RefSeq" id="XP_041557076.1">
    <property type="nucleotide sequence ID" value="XM_041704497.1"/>
</dbReference>
<dbReference type="KEGG" id="apuu:APUU_41326A"/>
<feature type="signal peptide" evidence="1">
    <location>
        <begin position="1"/>
        <end position="16"/>
    </location>
</feature>
<gene>
    <name evidence="2" type="ORF">APUU_41326A</name>
</gene>
<organism evidence="2 3">
    <name type="scientific">Aspergillus puulaauensis</name>
    <dbReference type="NCBI Taxonomy" id="1220207"/>
    <lineage>
        <taxon>Eukaryota</taxon>
        <taxon>Fungi</taxon>
        <taxon>Dikarya</taxon>
        <taxon>Ascomycota</taxon>
        <taxon>Pezizomycotina</taxon>
        <taxon>Eurotiomycetes</taxon>
        <taxon>Eurotiomycetidae</taxon>
        <taxon>Eurotiales</taxon>
        <taxon>Aspergillaceae</taxon>
        <taxon>Aspergillus</taxon>
    </lineage>
</organism>
<accession>A0A7R8ANH5</accession>
<sequence>MKLATIVLGIAAAAVAAPIEPDNKLDRREASPLGTEVLGAVVPAVAGIAGGLGGGGAKVRREESLDSAVATDAATLQERQLPVSGDVVDKLLKVVKQTGLKRDESIVSKEDGTI</sequence>
<name>A0A7R8ANH5_9EURO</name>
<dbReference type="Proteomes" id="UP000654913">
    <property type="component" value="Chromosome 4"/>
</dbReference>
<dbReference type="AlphaFoldDB" id="A0A7R8ANH5"/>
<evidence type="ECO:0000256" key="1">
    <source>
        <dbReference type="SAM" id="SignalP"/>
    </source>
</evidence>
<dbReference type="GeneID" id="64974887"/>